<accession>A0A6B3LN39</accession>
<protein>
    <submittedName>
        <fullName evidence="1">Uncharacterized protein</fullName>
    </submittedName>
</protein>
<reference evidence="1 2" key="1">
    <citation type="submission" date="2020-02" db="EMBL/GenBank/DDBJ databases">
        <authorList>
            <person name="Kim M.K."/>
        </authorList>
    </citation>
    <scope>NUCLEOTIDE SEQUENCE [LARGE SCALE GENOMIC DNA]</scope>
    <source>
        <strain evidence="1 2">BT327</strain>
    </source>
</reference>
<name>A0A6B3LN39_9BACT</name>
<gene>
    <name evidence="1" type="ORF">GXP69_06325</name>
</gene>
<evidence type="ECO:0000313" key="2">
    <source>
        <dbReference type="Proteomes" id="UP000474777"/>
    </source>
</evidence>
<dbReference type="EMBL" id="JAAGWD010000002">
    <property type="protein sequence ID" value="NEM97303.1"/>
    <property type="molecule type" value="Genomic_DNA"/>
</dbReference>
<dbReference type="AlphaFoldDB" id="A0A6B3LN39"/>
<dbReference type="RefSeq" id="WP_163913537.1">
    <property type="nucleotide sequence ID" value="NZ_JAAGWD010000002.1"/>
</dbReference>
<evidence type="ECO:0000313" key="1">
    <source>
        <dbReference type="EMBL" id="NEM97303.1"/>
    </source>
</evidence>
<proteinExistence type="predicted"/>
<dbReference type="Proteomes" id="UP000474777">
    <property type="component" value="Unassembled WGS sequence"/>
</dbReference>
<sequence>MAYLPPNMERGRMVHSIFLVGTFSGRHPKPRPLQPVQALIMQGACIVLAQPEAQTEL</sequence>
<comment type="caution">
    <text evidence="1">The sequence shown here is derived from an EMBL/GenBank/DDBJ whole genome shotgun (WGS) entry which is preliminary data.</text>
</comment>
<keyword evidence="2" id="KW-1185">Reference proteome</keyword>
<organism evidence="1 2">
    <name type="scientific">Pontibacter burrus</name>
    <dbReference type="NCBI Taxonomy" id="2704466"/>
    <lineage>
        <taxon>Bacteria</taxon>
        <taxon>Pseudomonadati</taxon>
        <taxon>Bacteroidota</taxon>
        <taxon>Cytophagia</taxon>
        <taxon>Cytophagales</taxon>
        <taxon>Hymenobacteraceae</taxon>
        <taxon>Pontibacter</taxon>
    </lineage>
</organism>